<evidence type="ECO:0000259" key="6">
    <source>
        <dbReference type="PROSITE" id="PS50158"/>
    </source>
</evidence>
<evidence type="ECO:0000256" key="3">
    <source>
        <dbReference type="ARBA" id="ARBA00022833"/>
    </source>
</evidence>
<evidence type="ECO:0000256" key="1">
    <source>
        <dbReference type="ARBA" id="ARBA00022723"/>
    </source>
</evidence>
<dbReference type="GO" id="GO:0003676">
    <property type="term" value="F:nucleic acid binding"/>
    <property type="evidence" value="ECO:0007669"/>
    <property type="project" value="InterPro"/>
</dbReference>
<dbReference type="InterPro" id="IPR001878">
    <property type="entry name" value="Znf_CCHC"/>
</dbReference>
<accession>A0A0B7A3P6</accession>
<dbReference type="InterPro" id="IPR036875">
    <property type="entry name" value="Znf_CCHC_sf"/>
</dbReference>
<evidence type="ECO:0000256" key="4">
    <source>
        <dbReference type="PROSITE-ProRule" id="PRU00047"/>
    </source>
</evidence>
<dbReference type="SUPFAM" id="SSF57756">
    <property type="entry name" value="Retrovirus zinc finger-like domains"/>
    <property type="match status" value="1"/>
</dbReference>
<proteinExistence type="predicted"/>
<feature type="region of interest" description="Disordered" evidence="5">
    <location>
        <begin position="1"/>
        <end position="27"/>
    </location>
</feature>
<feature type="compositionally biased region" description="Polar residues" evidence="5">
    <location>
        <begin position="83"/>
        <end position="107"/>
    </location>
</feature>
<protein>
    <submittedName>
        <fullName evidence="8">Uncharacterized protein</fullName>
    </submittedName>
</protein>
<keyword evidence="3" id="KW-0862">Zinc</keyword>
<dbReference type="Pfam" id="PF06839">
    <property type="entry name" value="Zn_ribbon_GRF"/>
    <property type="match status" value="1"/>
</dbReference>
<evidence type="ECO:0000256" key="5">
    <source>
        <dbReference type="SAM" id="MobiDB-lite"/>
    </source>
</evidence>
<evidence type="ECO:0000313" key="8">
    <source>
        <dbReference type="EMBL" id="CEK75267.1"/>
    </source>
</evidence>
<name>A0A0B7A3P6_9EUPU</name>
<organism evidence="8">
    <name type="scientific">Arion vulgaris</name>
    <dbReference type="NCBI Taxonomy" id="1028688"/>
    <lineage>
        <taxon>Eukaryota</taxon>
        <taxon>Metazoa</taxon>
        <taxon>Spiralia</taxon>
        <taxon>Lophotrochozoa</taxon>
        <taxon>Mollusca</taxon>
        <taxon>Gastropoda</taxon>
        <taxon>Heterobranchia</taxon>
        <taxon>Euthyneura</taxon>
        <taxon>Panpulmonata</taxon>
        <taxon>Eupulmonata</taxon>
        <taxon>Stylommatophora</taxon>
        <taxon>Helicina</taxon>
        <taxon>Arionoidea</taxon>
        <taxon>Arionidae</taxon>
        <taxon>Arion</taxon>
    </lineage>
</organism>
<dbReference type="AlphaFoldDB" id="A0A0B7A3P6"/>
<feature type="compositionally biased region" description="Polar residues" evidence="5">
    <location>
        <begin position="7"/>
        <end position="27"/>
    </location>
</feature>
<feature type="domain" description="GRF-type" evidence="7">
    <location>
        <begin position="37"/>
        <end position="79"/>
    </location>
</feature>
<dbReference type="InterPro" id="IPR010666">
    <property type="entry name" value="Znf_GRF"/>
</dbReference>
<keyword evidence="1" id="KW-0479">Metal-binding</keyword>
<dbReference type="PANTHER" id="PTHR33680:SF1">
    <property type="entry name" value="OS05G0489500 PROTEIN"/>
    <property type="match status" value="1"/>
</dbReference>
<dbReference type="PANTHER" id="PTHR33680">
    <property type="entry name" value="OS07G0190500 PROTEIN"/>
    <property type="match status" value="1"/>
</dbReference>
<feature type="non-terminal residue" evidence="8">
    <location>
        <position position="1"/>
    </location>
</feature>
<feature type="region of interest" description="Disordered" evidence="5">
    <location>
        <begin position="83"/>
        <end position="152"/>
    </location>
</feature>
<keyword evidence="2 4" id="KW-0863">Zinc-finger</keyword>
<dbReference type="PROSITE" id="PS51999">
    <property type="entry name" value="ZF_GRF"/>
    <property type="match status" value="1"/>
</dbReference>
<gene>
    <name evidence="8" type="primary">ORF94717</name>
</gene>
<dbReference type="EMBL" id="HACG01028402">
    <property type="protein sequence ID" value="CEK75267.1"/>
    <property type="molecule type" value="Transcribed_RNA"/>
</dbReference>
<feature type="domain" description="CCHC-type" evidence="6">
    <location>
        <begin position="132"/>
        <end position="147"/>
    </location>
</feature>
<dbReference type="GO" id="GO:0008270">
    <property type="term" value="F:zinc ion binding"/>
    <property type="evidence" value="ECO:0007669"/>
    <property type="project" value="UniProtKB-KW"/>
</dbReference>
<evidence type="ECO:0000256" key="2">
    <source>
        <dbReference type="ARBA" id="ARBA00022771"/>
    </source>
</evidence>
<evidence type="ECO:0000259" key="7">
    <source>
        <dbReference type="PROSITE" id="PS51999"/>
    </source>
</evidence>
<dbReference type="PROSITE" id="PS50158">
    <property type="entry name" value="ZF_CCHC"/>
    <property type="match status" value="1"/>
</dbReference>
<reference evidence="8" key="1">
    <citation type="submission" date="2014-12" db="EMBL/GenBank/DDBJ databases">
        <title>Insight into the proteome of Arion vulgaris.</title>
        <authorList>
            <person name="Aradska J."/>
            <person name="Bulat T."/>
            <person name="Smidak R."/>
            <person name="Sarate P."/>
            <person name="Gangsoo J."/>
            <person name="Sialana F."/>
            <person name="Bilban M."/>
            <person name="Lubec G."/>
        </authorList>
    </citation>
    <scope>NUCLEOTIDE SEQUENCE</scope>
    <source>
        <tissue evidence="8">Skin</tissue>
    </source>
</reference>
<sequence length="152" mass="16284">SVRRVSDSNNFHQPQSQNIAISRPLSSTGTRNGEVNCKCGLPGKFLTVQKQGPNIGRQFYGCSKPRDQSCNFFQWADEGSGTTSLDHAGVASSSSGLVPFQSKSSLGGQVRGKRSGSTDTDKVQKQRKPPTCGHCGQAGHKKPKCPQRSDGF</sequence>